<name>A0A0A2TD10_9BACI</name>
<evidence type="ECO:0000313" key="1">
    <source>
        <dbReference type="EMBL" id="KGP72298.1"/>
    </source>
</evidence>
<dbReference type="RefSeq" id="WP_036820380.1">
    <property type="nucleotide sequence ID" value="NZ_AVBF01000033.1"/>
</dbReference>
<dbReference type="InterPro" id="IPR006379">
    <property type="entry name" value="HAD-SF_hydro_IIB"/>
</dbReference>
<dbReference type="EMBL" id="AVBF01000033">
    <property type="protein sequence ID" value="KGP72298.1"/>
    <property type="molecule type" value="Genomic_DNA"/>
</dbReference>
<dbReference type="STRING" id="1385514.N782_13205"/>
<comment type="caution">
    <text evidence="1">The sequence shown here is derived from an EMBL/GenBank/DDBJ whole genome shotgun (WGS) entry which is preliminary data.</text>
</comment>
<dbReference type="AlphaFoldDB" id="A0A0A2TD10"/>
<dbReference type="PANTHER" id="PTHR10000:SF25">
    <property type="entry name" value="PHOSPHATASE YKRA-RELATED"/>
    <property type="match status" value="1"/>
</dbReference>
<organism evidence="1 2">
    <name type="scientific">Pontibacillus yanchengensis Y32</name>
    <dbReference type="NCBI Taxonomy" id="1385514"/>
    <lineage>
        <taxon>Bacteria</taxon>
        <taxon>Bacillati</taxon>
        <taxon>Bacillota</taxon>
        <taxon>Bacilli</taxon>
        <taxon>Bacillales</taxon>
        <taxon>Bacillaceae</taxon>
        <taxon>Pontibacillus</taxon>
    </lineage>
</organism>
<dbReference type="SFLD" id="SFLDS00003">
    <property type="entry name" value="Haloacid_Dehalogenase"/>
    <property type="match status" value="1"/>
</dbReference>
<dbReference type="SFLD" id="SFLDG01144">
    <property type="entry name" value="C2.B.4:_PGP_Like"/>
    <property type="match status" value="1"/>
</dbReference>
<dbReference type="CDD" id="cd07517">
    <property type="entry name" value="HAD_HPP"/>
    <property type="match status" value="1"/>
</dbReference>
<dbReference type="InterPro" id="IPR000150">
    <property type="entry name" value="Cof"/>
</dbReference>
<dbReference type="GO" id="GO:0005829">
    <property type="term" value="C:cytosol"/>
    <property type="evidence" value="ECO:0007669"/>
    <property type="project" value="TreeGrafter"/>
</dbReference>
<dbReference type="InterPro" id="IPR036412">
    <property type="entry name" value="HAD-like_sf"/>
</dbReference>
<protein>
    <submittedName>
        <fullName evidence="1">Phosphatase</fullName>
    </submittedName>
</protein>
<dbReference type="NCBIfam" id="TIGR00099">
    <property type="entry name" value="Cof-subfamily"/>
    <property type="match status" value="1"/>
</dbReference>
<dbReference type="PROSITE" id="PS01229">
    <property type="entry name" value="COF_2"/>
    <property type="match status" value="1"/>
</dbReference>
<dbReference type="GO" id="GO:0016791">
    <property type="term" value="F:phosphatase activity"/>
    <property type="evidence" value="ECO:0007669"/>
    <property type="project" value="TreeGrafter"/>
</dbReference>
<gene>
    <name evidence="1" type="ORF">N782_13205</name>
</gene>
<accession>A0A0A2TD10</accession>
<dbReference type="InterPro" id="IPR023214">
    <property type="entry name" value="HAD_sf"/>
</dbReference>
<evidence type="ECO:0000313" key="2">
    <source>
        <dbReference type="Proteomes" id="UP000030147"/>
    </source>
</evidence>
<sequence length="258" mass="29296">MTKPIVFLDIDGTILDEEKKIPESSKESIQQLKDKGILVAIATGRAPFMFEHIRKELDIHSFVSFNGQYVVFEGEVVYQNPLSTTSIEQLYTQAQQSGHPMVFLNEMGMRASEEEHSHISESMGSLKFAYPEIDSEFYKNQNIHQALLFCTKNEESQYLDTHDYLDFIRWHQYSLDVLPLGGSKAIGIEKFIERTGLKKENTYAFGDGLNDKEMIQFVNTGVAMGNAQPELKDLADVITKNVEEDGLTHGFRMVGLLE</sequence>
<dbReference type="Proteomes" id="UP000030147">
    <property type="component" value="Unassembled WGS sequence"/>
</dbReference>
<dbReference type="Pfam" id="PF08282">
    <property type="entry name" value="Hydrolase_3"/>
    <property type="match status" value="1"/>
</dbReference>
<dbReference type="eggNOG" id="COG0561">
    <property type="taxonomic scope" value="Bacteria"/>
</dbReference>
<dbReference type="NCBIfam" id="TIGR01484">
    <property type="entry name" value="HAD-SF-IIB"/>
    <property type="match status" value="1"/>
</dbReference>
<dbReference type="GO" id="GO:0000287">
    <property type="term" value="F:magnesium ion binding"/>
    <property type="evidence" value="ECO:0007669"/>
    <property type="project" value="TreeGrafter"/>
</dbReference>
<dbReference type="PANTHER" id="PTHR10000">
    <property type="entry name" value="PHOSPHOSERINE PHOSPHATASE"/>
    <property type="match status" value="1"/>
</dbReference>
<reference evidence="1 2" key="1">
    <citation type="journal article" date="2015" name="Stand. Genomic Sci.">
        <title>High quality draft genome sequence of the moderately halophilic bacterium Pontibacillus yanchengensis Y32(T) and comparison among Pontibacillus genomes.</title>
        <authorList>
            <person name="Huang J."/>
            <person name="Qiao Z.X."/>
            <person name="Tang J.W."/>
            <person name="Wang G."/>
        </authorList>
    </citation>
    <scope>NUCLEOTIDE SEQUENCE [LARGE SCALE GENOMIC DNA]</scope>
    <source>
        <strain evidence="1 2">Y32</strain>
    </source>
</reference>
<proteinExistence type="predicted"/>
<dbReference type="SFLD" id="SFLDG01140">
    <property type="entry name" value="C2.B:_Phosphomannomutase_and_P"/>
    <property type="match status" value="1"/>
</dbReference>
<dbReference type="OrthoDB" id="9810101at2"/>
<dbReference type="Gene3D" id="3.40.50.1000">
    <property type="entry name" value="HAD superfamily/HAD-like"/>
    <property type="match status" value="1"/>
</dbReference>
<dbReference type="SUPFAM" id="SSF56784">
    <property type="entry name" value="HAD-like"/>
    <property type="match status" value="1"/>
</dbReference>
<keyword evidence="2" id="KW-1185">Reference proteome</keyword>
<dbReference type="Gene3D" id="3.30.1240.10">
    <property type="match status" value="1"/>
</dbReference>